<gene>
    <name evidence="14" type="primary">Pcmt1</name>
    <name evidence="14" type="ORF">T4D_887</name>
</gene>
<comment type="similarity">
    <text evidence="2">Belongs to the methyltransferase superfamily. L-isoaspartyl/D-aspartyl protein methyltransferase family.</text>
</comment>
<dbReference type="EC" id="2.1.1.77" evidence="4"/>
<dbReference type="CDD" id="cd02440">
    <property type="entry name" value="AdoMet_MTases"/>
    <property type="match status" value="1"/>
</dbReference>
<keyword evidence="6 14" id="KW-0489">Methyltransferase</keyword>
<proteinExistence type="inferred from homology"/>
<evidence type="ECO:0000256" key="6">
    <source>
        <dbReference type="ARBA" id="ARBA00022603"/>
    </source>
</evidence>
<keyword evidence="15" id="KW-1185">Reference proteome</keyword>
<evidence type="ECO:0000313" key="14">
    <source>
        <dbReference type="EMBL" id="KRY83649.1"/>
    </source>
</evidence>
<dbReference type="PROSITE" id="PS01279">
    <property type="entry name" value="PCMT"/>
    <property type="match status" value="1"/>
</dbReference>
<dbReference type="GO" id="GO:0032259">
    <property type="term" value="P:methylation"/>
    <property type="evidence" value="ECO:0007669"/>
    <property type="project" value="UniProtKB-KW"/>
</dbReference>
<comment type="similarity">
    <text evidence="3">Belongs to the nematode transthyretin-like family.</text>
</comment>
<dbReference type="Pfam" id="PF01060">
    <property type="entry name" value="TTR-52"/>
    <property type="match status" value="2"/>
</dbReference>
<organism evidence="14 15">
    <name type="scientific">Trichinella pseudospiralis</name>
    <name type="common">Parasitic roundworm</name>
    <dbReference type="NCBI Taxonomy" id="6337"/>
    <lineage>
        <taxon>Eukaryota</taxon>
        <taxon>Metazoa</taxon>
        <taxon>Ecdysozoa</taxon>
        <taxon>Nematoda</taxon>
        <taxon>Enoplea</taxon>
        <taxon>Dorylaimia</taxon>
        <taxon>Trichinellida</taxon>
        <taxon>Trichinellidae</taxon>
        <taxon>Trichinella</taxon>
    </lineage>
</organism>
<evidence type="ECO:0000256" key="3">
    <source>
        <dbReference type="ARBA" id="ARBA00010112"/>
    </source>
</evidence>
<dbReference type="Gene3D" id="2.60.40.3330">
    <property type="match status" value="2"/>
</dbReference>
<dbReference type="InterPro" id="IPR000682">
    <property type="entry name" value="PCMT"/>
</dbReference>
<dbReference type="InterPro" id="IPR038479">
    <property type="entry name" value="Transthyretin-like_sf"/>
</dbReference>
<keyword evidence="5" id="KW-0963">Cytoplasm</keyword>
<dbReference type="SUPFAM" id="SSF53335">
    <property type="entry name" value="S-adenosyl-L-methionine-dependent methyltransferases"/>
    <property type="match status" value="1"/>
</dbReference>
<dbReference type="Pfam" id="PF01135">
    <property type="entry name" value="PCMT"/>
    <property type="match status" value="1"/>
</dbReference>
<protein>
    <recommendedName>
        <fullName evidence="12">Protein-L-isoaspartate(D-aspartate) O-methyltransferase</fullName>
        <ecNumber evidence="4">2.1.1.77</ecNumber>
    </recommendedName>
    <alternativeName>
        <fullName evidence="10">L-isoaspartyl protein carboxyl methyltransferase</fullName>
    </alternativeName>
    <alternativeName>
        <fullName evidence="13">Protein L-isoaspartyl/D-aspartyl methyltransferase</fullName>
    </alternativeName>
    <alternativeName>
        <fullName evidence="9">Protein-beta-aspartate methyltransferase</fullName>
    </alternativeName>
</protein>
<evidence type="ECO:0000313" key="15">
    <source>
        <dbReference type="Proteomes" id="UP000054995"/>
    </source>
</evidence>
<dbReference type="Gene3D" id="3.40.50.150">
    <property type="entry name" value="Vaccinia Virus protein VP39"/>
    <property type="match status" value="1"/>
</dbReference>
<dbReference type="InterPro" id="IPR001534">
    <property type="entry name" value="Transthyretin-like"/>
</dbReference>
<keyword evidence="7 14" id="KW-0808">Transferase</keyword>
<comment type="caution">
    <text evidence="14">The sequence shown here is derived from an EMBL/GenBank/DDBJ whole genome shotgun (WGS) entry which is preliminary data.</text>
</comment>
<evidence type="ECO:0000256" key="8">
    <source>
        <dbReference type="ARBA" id="ARBA00022691"/>
    </source>
</evidence>
<evidence type="ECO:0000256" key="7">
    <source>
        <dbReference type="ARBA" id="ARBA00022679"/>
    </source>
</evidence>
<dbReference type="GO" id="GO:0004719">
    <property type="term" value="F:protein-L-isoaspartate (D-aspartate) O-methyltransferase activity"/>
    <property type="evidence" value="ECO:0007669"/>
    <property type="project" value="UniProtKB-EC"/>
</dbReference>
<comment type="subcellular location">
    <subcellularLocation>
        <location evidence="1">Cytoplasm</location>
    </subcellularLocation>
</comment>
<dbReference type="EMBL" id="JYDT01000135">
    <property type="protein sequence ID" value="KRY83649.1"/>
    <property type="molecule type" value="Genomic_DNA"/>
</dbReference>
<evidence type="ECO:0000256" key="13">
    <source>
        <dbReference type="ARBA" id="ARBA00042126"/>
    </source>
</evidence>
<comment type="catalytic activity">
    <reaction evidence="11">
        <text>[protein]-L-isoaspartate + S-adenosyl-L-methionine = [protein]-L-isoaspartate alpha-methyl ester + S-adenosyl-L-homocysteine</text>
        <dbReference type="Rhea" id="RHEA:12705"/>
        <dbReference type="Rhea" id="RHEA-COMP:12143"/>
        <dbReference type="Rhea" id="RHEA-COMP:12144"/>
        <dbReference type="ChEBI" id="CHEBI:57856"/>
        <dbReference type="ChEBI" id="CHEBI:59789"/>
        <dbReference type="ChEBI" id="CHEBI:90596"/>
        <dbReference type="ChEBI" id="CHEBI:90598"/>
        <dbReference type="EC" id="2.1.1.77"/>
    </reaction>
    <physiologicalReaction direction="left-to-right" evidence="11">
        <dbReference type="Rhea" id="RHEA:12706"/>
    </physiologicalReaction>
</comment>
<dbReference type="GO" id="GO:0009986">
    <property type="term" value="C:cell surface"/>
    <property type="evidence" value="ECO:0007669"/>
    <property type="project" value="InterPro"/>
</dbReference>
<dbReference type="PANTHER" id="PTHR11579">
    <property type="entry name" value="PROTEIN-L-ISOASPARTATE O-METHYLTRANSFERASE"/>
    <property type="match status" value="1"/>
</dbReference>
<reference evidence="14 15" key="1">
    <citation type="submission" date="2015-01" db="EMBL/GenBank/DDBJ databases">
        <title>Evolution of Trichinella species and genotypes.</title>
        <authorList>
            <person name="Korhonen P.K."/>
            <person name="Edoardo P."/>
            <person name="Giuseppe L.R."/>
            <person name="Gasser R.B."/>
        </authorList>
    </citation>
    <scope>NUCLEOTIDE SEQUENCE [LARGE SCALE GENOMIC DNA]</scope>
    <source>
        <strain evidence="14">ISS470</strain>
    </source>
</reference>
<sequence>MAWYSSSDSNVGLVENLKKNGIIKSESVEKAMLAVDRGFYTDSRAYIDSPQSIGFAATISAPHMHAYALEMLKDHLTEGNRALDVGSGSGYLTACFAIMLGNSGKAVGIEHIPQLVEKSIQNVRNGNPELLNSGRVKLIVGDGRDGYAQDGPYDAIHVGAAAERVPQALINQLKPGGRLVLPVGPAGGNQVFKQIDKASDGSVTERNLMQVMYVPLTDRNQQWSNGKTSVLLMMPQVTAAQVATLPPIDADRIRSSCRLVRGRAYCPDPNNPDKHDGSVVIVQLQSKDGYVNRIDETFVSKNGYFSVSGCQRDLYKSWEPELHIYHTCKQNQRRMLKLPINSNDAEYKIPQAINLRSYFTTEEQKQFDNRPALFAWIFVFISLAKADDSECLTVTGKVECDGEAPLEPVLLRLKDEDIGYDEIMDEAIASGAGEFYLGGCASDLITSIDPYISIYHRCKGTSKRIVIPIDQQYIGGNYSFPGVINLKSTEYEEEDHVYHIPKCDQTESPDQ</sequence>
<dbReference type="NCBIfam" id="TIGR00080">
    <property type="entry name" value="pimt"/>
    <property type="match status" value="1"/>
</dbReference>
<dbReference type="Proteomes" id="UP000054995">
    <property type="component" value="Unassembled WGS sequence"/>
</dbReference>
<evidence type="ECO:0000256" key="4">
    <source>
        <dbReference type="ARBA" id="ARBA00011890"/>
    </source>
</evidence>
<dbReference type="AlphaFoldDB" id="A0A0V1FCW9"/>
<evidence type="ECO:0000256" key="5">
    <source>
        <dbReference type="ARBA" id="ARBA00022490"/>
    </source>
</evidence>
<dbReference type="GO" id="GO:0005737">
    <property type="term" value="C:cytoplasm"/>
    <property type="evidence" value="ECO:0007669"/>
    <property type="project" value="UniProtKB-SubCell"/>
</dbReference>
<accession>A0A0V1FCW9</accession>
<evidence type="ECO:0000256" key="11">
    <source>
        <dbReference type="ARBA" id="ARBA00035815"/>
    </source>
</evidence>
<evidence type="ECO:0000256" key="12">
    <source>
        <dbReference type="ARBA" id="ARBA00040923"/>
    </source>
</evidence>
<evidence type="ECO:0000256" key="1">
    <source>
        <dbReference type="ARBA" id="ARBA00004496"/>
    </source>
</evidence>
<dbReference type="OrthoDB" id="73890at2759"/>
<name>A0A0V1FCW9_TRIPS</name>
<dbReference type="FunFam" id="3.40.50.150:FF:000027">
    <property type="entry name" value="Protein-L-isoaspartate O-methyltransferase"/>
    <property type="match status" value="1"/>
</dbReference>
<dbReference type="PANTHER" id="PTHR11579:SF0">
    <property type="entry name" value="PROTEIN-L-ISOASPARTATE(D-ASPARTATE) O-METHYLTRANSFERASE"/>
    <property type="match status" value="1"/>
</dbReference>
<evidence type="ECO:0000256" key="9">
    <source>
        <dbReference type="ARBA" id="ARBA00031323"/>
    </source>
</evidence>
<evidence type="ECO:0000256" key="2">
    <source>
        <dbReference type="ARBA" id="ARBA00005369"/>
    </source>
</evidence>
<keyword evidence="8" id="KW-0949">S-adenosyl-L-methionine</keyword>
<dbReference type="InterPro" id="IPR029063">
    <property type="entry name" value="SAM-dependent_MTases_sf"/>
</dbReference>
<evidence type="ECO:0000256" key="10">
    <source>
        <dbReference type="ARBA" id="ARBA00031350"/>
    </source>
</evidence>